<feature type="domain" description="Cytochrome b5 heme-binding" evidence="2">
    <location>
        <begin position="6"/>
        <end position="104"/>
    </location>
</feature>
<dbReference type="EMBL" id="ML014115">
    <property type="protein sequence ID" value="RKP03952.1"/>
    <property type="molecule type" value="Genomic_DNA"/>
</dbReference>
<proteinExistence type="inferred from homology"/>
<feature type="non-terminal residue" evidence="3">
    <location>
        <position position="118"/>
    </location>
</feature>
<evidence type="ECO:0000313" key="3">
    <source>
        <dbReference type="EMBL" id="RKP03952.1"/>
    </source>
</evidence>
<accession>A0A4P9XEL3</accession>
<dbReference type="InterPro" id="IPR036400">
    <property type="entry name" value="Cyt_B5-like_heme/steroid_sf"/>
</dbReference>
<dbReference type="Pfam" id="PF00173">
    <property type="entry name" value="Cyt-b5"/>
    <property type="match status" value="1"/>
</dbReference>
<evidence type="ECO:0000256" key="1">
    <source>
        <dbReference type="ARBA" id="ARBA00038357"/>
    </source>
</evidence>
<organism evidence="3 4">
    <name type="scientific">Caulochytrium protostelioides</name>
    <dbReference type="NCBI Taxonomy" id="1555241"/>
    <lineage>
        <taxon>Eukaryota</taxon>
        <taxon>Fungi</taxon>
        <taxon>Fungi incertae sedis</taxon>
        <taxon>Chytridiomycota</taxon>
        <taxon>Chytridiomycota incertae sedis</taxon>
        <taxon>Chytridiomycetes</taxon>
        <taxon>Caulochytriales</taxon>
        <taxon>Caulochytriaceae</taxon>
        <taxon>Caulochytrium</taxon>
    </lineage>
</organism>
<dbReference type="Proteomes" id="UP000274922">
    <property type="component" value="Unassembled WGS sequence"/>
</dbReference>
<dbReference type="STRING" id="1555241.A0A4P9XEL3"/>
<dbReference type="SUPFAM" id="SSF55856">
    <property type="entry name" value="Cytochrome b5-like heme/steroid binding domain"/>
    <property type="match status" value="1"/>
</dbReference>
<gene>
    <name evidence="3" type="ORF">CXG81DRAFT_113</name>
</gene>
<dbReference type="InterPro" id="IPR001199">
    <property type="entry name" value="Cyt_B5-like_heme/steroid-bd"/>
</dbReference>
<dbReference type="PANTHER" id="PTHR10281">
    <property type="entry name" value="MEMBRANE-ASSOCIATED PROGESTERONE RECEPTOR COMPONENT-RELATED"/>
    <property type="match status" value="1"/>
</dbReference>
<feature type="non-terminal residue" evidence="3">
    <location>
        <position position="1"/>
    </location>
</feature>
<evidence type="ECO:0000259" key="2">
    <source>
        <dbReference type="SMART" id="SM01117"/>
    </source>
</evidence>
<comment type="similarity">
    <text evidence="1">Belongs to the cytochrome b5 family. MAPR subfamily.</text>
</comment>
<sequence>RQDLVLTPEQLAQYDGTDPAKPIYLAVGGAVYDVTEGRRFYGPGGAYAFFAGRDATRAYITGCFATHLTHDVRGLDADEVAQGLKQWQDFYGSHARYLRVGRVVLPPIAPDAPVPEPC</sequence>
<dbReference type="GO" id="GO:0012505">
    <property type="term" value="C:endomembrane system"/>
    <property type="evidence" value="ECO:0007669"/>
    <property type="project" value="TreeGrafter"/>
</dbReference>
<dbReference type="InterPro" id="IPR050577">
    <property type="entry name" value="MAPR/NEUFC/NENF-like"/>
</dbReference>
<evidence type="ECO:0000313" key="4">
    <source>
        <dbReference type="Proteomes" id="UP000274922"/>
    </source>
</evidence>
<protein>
    <recommendedName>
        <fullName evidence="2">Cytochrome b5 heme-binding domain-containing protein</fullName>
    </recommendedName>
</protein>
<dbReference type="Gene3D" id="3.10.120.10">
    <property type="entry name" value="Cytochrome b5-like heme/steroid binding domain"/>
    <property type="match status" value="1"/>
</dbReference>
<keyword evidence="4" id="KW-1185">Reference proteome</keyword>
<dbReference type="OrthoDB" id="10257697at2759"/>
<dbReference type="AlphaFoldDB" id="A0A4P9XEL3"/>
<reference evidence="4" key="1">
    <citation type="journal article" date="2018" name="Nat. Microbiol.">
        <title>Leveraging single-cell genomics to expand the fungal tree of life.</title>
        <authorList>
            <person name="Ahrendt S.R."/>
            <person name="Quandt C.A."/>
            <person name="Ciobanu D."/>
            <person name="Clum A."/>
            <person name="Salamov A."/>
            <person name="Andreopoulos B."/>
            <person name="Cheng J.F."/>
            <person name="Woyke T."/>
            <person name="Pelin A."/>
            <person name="Henrissat B."/>
            <person name="Reynolds N.K."/>
            <person name="Benny G.L."/>
            <person name="Smith M.E."/>
            <person name="James T.Y."/>
            <person name="Grigoriev I.V."/>
        </authorList>
    </citation>
    <scope>NUCLEOTIDE SEQUENCE [LARGE SCALE GENOMIC DNA]</scope>
    <source>
        <strain evidence="4">ATCC 52028</strain>
    </source>
</reference>
<dbReference type="GO" id="GO:0016020">
    <property type="term" value="C:membrane"/>
    <property type="evidence" value="ECO:0007669"/>
    <property type="project" value="TreeGrafter"/>
</dbReference>
<name>A0A4P9XEL3_9FUNG</name>
<dbReference type="PANTHER" id="PTHR10281:SF76">
    <property type="entry name" value="CALCUTTA CUP-RELATED"/>
    <property type="match status" value="1"/>
</dbReference>
<dbReference type="SMART" id="SM01117">
    <property type="entry name" value="Cyt-b5"/>
    <property type="match status" value="1"/>
</dbReference>